<evidence type="ECO:0000313" key="8">
    <source>
        <dbReference type="EnsemblPlants" id="Kaladp0044s0025.1.v1.1"/>
    </source>
</evidence>
<feature type="transmembrane region" description="Helical" evidence="6">
    <location>
        <begin position="329"/>
        <end position="348"/>
    </location>
</feature>
<keyword evidence="4 6" id="KW-1133">Transmembrane helix</keyword>
<feature type="transmembrane region" description="Helical" evidence="6">
    <location>
        <begin position="76"/>
        <end position="96"/>
    </location>
</feature>
<evidence type="ECO:0000256" key="2">
    <source>
        <dbReference type="ARBA" id="ARBA00022692"/>
    </source>
</evidence>
<feature type="transmembrane region" description="Helical" evidence="6">
    <location>
        <begin position="369"/>
        <end position="392"/>
    </location>
</feature>
<feature type="domain" description="Amino acid transporter transmembrane" evidence="7">
    <location>
        <begin position="71"/>
        <end position="452"/>
    </location>
</feature>
<comment type="subcellular location">
    <subcellularLocation>
        <location evidence="1">Membrane</location>
        <topology evidence="1">Multi-pass membrane protein</topology>
    </subcellularLocation>
</comment>
<feature type="transmembrane region" description="Helical" evidence="6">
    <location>
        <begin position="148"/>
        <end position="167"/>
    </location>
</feature>
<keyword evidence="3" id="KW-0029">Amino-acid transport</keyword>
<dbReference type="GO" id="GO:0005774">
    <property type="term" value="C:vacuolar membrane"/>
    <property type="evidence" value="ECO:0007669"/>
    <property type="project" value="TreeGrafter"/>
</dbReference>
<reference evidence="8" key="1">
    <citation type="submission" date="2021-01" db="UniProtKB">
        <authorList>
            <consortium name="EnsemblPlants"/>
        </authorList>
    </citation>
    <scope>IDENTIFICATION</scope>
</reference>
<dbReference type="Gramene" id="Kaladp0044s0025.1.v1.1">
    <property type="protein sequence ID" value="Kaladp0044s0025.1.v1.1"/>
    <property type="gene ID" value="Kaladp0044s0025.v1.1"/>
</dbReference>
<keyword evidence="3" id="KW-0813">Transport</keyword>
<evidence type="ECO:0000256" key="3">
    <source>
        <dbReference type="ARBA" id="ARBA00022970"/>
    </source>
</evidence>
<dbReference type="PANTHER" id="PTHR22950">
    <property type="entry name" value="AMINO ACID TRANSPORTER"/>
    <property type="match status" value="1"/>
</dbReference>
<keyword evidence="9" id="KW-1185">Reference proteome</keyword>
<dbReference type="EnsemblPlants" id="Kaladp0044s0025.1.v1.1">
    <property type="protein sequence ID" value="Kaladp0044s0025.1.v1.1"/>
    <property type="gene ID" value="Kaladp0044s0025.v1.1"/>
</dbReference>
<feature type="transmembrane region" description="Helical" evidence="6">
    <location>
        <begin position="102"/>
        <end position="122"/>
    </location>
</feature>
<evidence type="ECO:0000259" key="7">
    <source>
        <dbReference type="Pfam" id="PF01490"/>
    </source>
</evidence>
<feature type="transmembrane region" description="Helical" evidence="6">
    <location>
        <begin position="187"/>
        <end position="208"/>
    </location>
</feature>
<dbReference type="Pfam" id="PF01490">
    <property type="entry name" value="Aa_trans"/>
    <property type="match status" value="1"/>
</dbReference>
<dbReference type="OMA" id="AICYTVC"/>
<feature type="transmembrane region" description="Helical" evidence="6">
    <location>
        <begin position="259"/>
        <end position="277"/>
    </location>
</feature>
<accession>A0A7N0TT92</accession>
<keyword evidence="5 6" id="KW-0472">Membrane</keyword>
<protein>
    <recommendedName>
        <fullName evidence="7">Amino acid transporter transmembrane domain-containing protein</fullName>
    </recommendedName>
</protein>
<feature type="transmembrane region" description="Helical" evidence="6">
    <location>
        <begin position="289"/>
        <end position="309"/>
    </location>
</feature>
<feature type="transmembrane region" description="Helical" evidence="6">
    <location>
        <begin position="398"/>
        <end position="420"/>
    </location>
</feature>
<name>A0A7N0TT92_KALFE</name>
<feature type="transmembrane region" description="Helical" evidence="6">
    <location>
        <begin position="432"/>
        <end position="451"/>
    </location>
</feature>
<dbReference type="Proteomes" id="UP000594263">
    <property type="component" value="Unplaced"/>
</dbReference>
<evidence type="ECO:0000256" key="5">
    <source>
        <dbReference type="ARBA" id="ARBA00023136"/>
    </source>
</evidence>
<evidence type="ECO:0000256" key="1">
    <source>
        <dbReference type="ARBA" id="ARBA00004141"/>
    </source>
</evidence>
<evidence type="ECO:0000313" key="9">
    <source>
        <dbReference type="Proteomes" id="UP000594263"/>
    </source>
</evidence>
<keyword evidence="2 6" id="KW-0812">Transmembrane</keyword>
<dbReference type="GO" id="GO:0015179">
    <property type="term" value="F:L-amino acid transmembrane transporter activity"/>
    <property type="evidence" value="ECO:0007669"/>
    <property type="project" value="TreeGrafter"/>
</dbReference>
<feature type="transmembrane region" description="Helical" evidence="6">
    <location>
        <begin position="215"/>
        <end position="239"/>
    </location>
</feature>
<dbReference type="AlphaFoldDB" id="A0A7N0TT92"/>
<sequence length="476" mass="52199">MRLLKFNQKLTRPESELHDMAMQPQESIVEFDHSCGLEESQVCTCDHSLKNSARSVKSAQTSNGDIHKADSTFFQAVINMVGMLVGLGQLSTPYALESGGWASAFLLIALGAICAYTAHLLGRCLHKNPKSRNFADIAGHAFGQKGKIIAITFIYLEIFMALVSYTISLHDNLFTVFSKTHFNFPLMHMSTSQTLTIIAVLIAIPSMWLRDLSSISFLSSVGVLMSCLIFGMVACTALFGRVEADQYIPVLRLQKIPAISGLYAFSFGGHIVFPELYKGMKDPTKFTKVCVVSFAVATSLYTSIAFMGAKMFGPTLSSQITLSMPQHLLFTKIALWATVVTPMTKYALEFAPIAMQLERHLPHSMNSKTRLIITGTIGSIILIFILGLALSVPFFEHVLGLTGSLVSISICIVFPCTFYTKITWDHISKPALTLNIFLVLSGCLIGVFGTYSSSKAIINSFISVHSLQAHTTELTR</sequence>
<dbReference type="InterPro" id="IPR013057">
    <property type="entry name" value="AA_transpt_TM"/>
</dbReference>
<dbReference type="PANTHER" id="PTHR22950:SF696">
    <property type="entry name" value="AMINO ACID TRANSPORTER TRANSMEMBRANE DOMAIN-CONTAINING PROTEIN"/>
    <property type="match status" value="1"/>
</dbReference>
<evidence type="ECO:0000256" key="6">
    <source>
        <dbReference type="SAM" id="Phobius"/>
    </source>
</evidence>
<organism evidence="8 9">
    <name type="scientific">Kalanchoe fedtschenkoi</name>
    <name type="common">Lavender scallops</name>
    <name type="synonym">South American air plant</name>
    <dbReference type="NCBI Taxonomy" id="63787"/>
    <lineage>
        <taxon>Eukaryota</taxon>
        <taxon>Viridiplantae</taxon>
        <taxon>Streptophyta</taxon>
        <taxon>Embryophyta</taxon>
        <taxon>Tracheophyta</taxon>
        <taxon>Spermatophyta</taxon>
        <taxon>Magnoliopsida</taxon>
        <taxon>eudicotyledons</taxon>
        <taxon>Gunneridae</taxon>
        <taxon>Pentapetalae</taxon>
        <taxon>Saxifragales</taxon>
        <taxon>Crassulaceae</taxon>
        <taxon>Kalanchoe</taxon>
    </lineage>
</organism>
<evidence type="ECO:0000256" key="4">
    <source>
        <dbReference type="ARBA" id="ARBA00022989"/>
    </source>
</evidence>
<proteinExistence type="predicted"/>